<protein>
    <submittedName>
        <fullName evidence="2">Uncharacterized protein</fullName>
    </submittedName>
</protein>
<evidence type="ECO:0000256" key="1">
    <source>
        <dbReference type="SAM" id="MobiDB-lite"/>
    </source>
</evidence>
<reference evidence="2 3" key="1">
    <citation type="journal article" date="2008" name="Nature">
        <title>The genome of the choanoflagellate Monosiga brevicollis and the origin of metazoans.</title>
        <authorList>
            <consortium name="JGI Sequencing"/>
            <person name="King N."/>
            <person name="Westbrook M.J."/>
            <person name="Young S.L."/>
            <person name="Kuo A."/>
            <person name="Abedin M."/>
            <person name="Chapman J."/>
            <person name="Fairclough S."/>
            <person name="Hellsten U."/>
            <person name="Isogai Y."/>
            <person name="Letunic I."/>
            <person name="Marr M."/>
            <person name="Pincus D."/>
            <person name="Putnam N."/>
            <person name="Rokas A."/>
            <person name="Wright K.J."/>
            <person name="Zuzow R."/>
            <person name="Dirks W."/>
            <person name="Good M."/>
            <person name="Goodstein D."/>
            <person name="Lemons D."/>
            <person name="Li W."/>
            <person name="Lyons J.B."/>
            <person name="Morris A."/>
            <person name="Nichols S."/>
            <person name="Richter D.J."/>
            <person name="Salamov A."/>
            <person name="Bork P."/>
            <person name="Lim W.A."/>
            <person name="Manning G."/>
            <person name="Miller W.T."/>
            <person name="McGinnis W."/>
            <person name="Shapiro H."/>
            <person name="Tjian R."/>
            <person name="Grigoriev I.V."/>
            <person name="Rokhsar D."/>
        </authorList>
    </citation>
    <scope>NUCLEOTIDE SEQUENCE [LARGE SCALE GENOMIC DNA]</scope>
    <source>
        <strain evidence="3">MX1 / ATCC 50154</strain>
    </source>
</reference>
<name>A9V1A1_MONBE</name>
<feature type="compositionally biased region" description="Polar residues" evidence="1">
    <location>
        <begin position="297"/>
        <end position="308"/>
    </location>
</feature>
<feature type="region of interest" description="Disordered" evidence="1">
    <location>
        <begin position="289"/>
        <end position="329"/>
    </location>
</feature>
<proteinExistence type="predicted"/>
<dbReference type="GeneID" id="5891745"/>
<dbReference type="KEGG" id="mbr:MONBRDRAFT_32720"/>
<gene>
    <name evidence="2" type="ORF">MONBRDRAFT_32720</name>
</gene>
<keyword evidence="3" id="KW-1185">Reference proteome</keyword>
<evidence type="ECO:0000313" key="2">
    <source>
        <dbReference type="EMBL" id="EDQ88896.1"/>
    </source>
</evidence>
<dbReference type="Proteomes" id="UP000001357">
    <property type="component" value="Unassembled WGS sequence"/>
</dbReference>
<accession>A9V1A1</accession>
<evidence type="ECO:0000313" key="3">
    <source>
        <dbReference type="Proteomes" id="UP000001357"/>
    </source>
</evidence>
<organism evidence="2 3">
    <name type="scientific">Monosiga brevicollis</name>
    <name type="common">Choanoflagellate</name>
    <dbReference type="NCBI Taxonomy" id="81824"/>
    <lineage>
        <taxon>Eukaryota</taxon>
        <taxon>Choanoflagellata</taxon>
        <taxon>Craspedida</taxon>
        <taxon>Salpingoecidae</taxon>
        <taxon>Monosiga</taxon>
    </lineage>
</organism>
<dbReference type="EMBL" id="CH991553">
    <property type="protein sequence ID" value="EDQ88896.1"/>
    <property type="molecule type" value="Genomic_DNA"/>
</dbReference>
<dbReference type="InParanoid" id="A9V1A1"/>
<sequence>MISPQPAGGQWYAVRSSDLPDMITYEFYETIDQPRGCGFHIRRLLHSEGDNNQNEEEQDTPSKQRNNLIEHALMTTNTESTLPTLDTIAEHQSGVTSVAVQQDSPKLKGPTAAFCKFRFTTASDFLTPDGPLRRFMYRDTSDSCHNNNQLLGGWRMLNDLTNRLRSLRNSAFLEVRPATEEELRTRIAHEQHMAAQAQPAPSIRRRSVALGNLDTLAQAHRQAHANIRRRRRTDYTHAVSQALGFYCKSLEVASWSSFSSDWYPDFPMPHSARGRWGFVQHMMELRHTAHSQAPAAGQSTSRRPTSVTEGHEAQAGRPSTAPPTMPMRRHSSVEMGFTKRTDVPPMAQSTMSNPTGSIMTTACASDPALDVGLALEAEFEFDHTVDAVIMLWEALSPYSEGMLLDIADDTEKSDEPRSMRETIIEDLIEICPAATNEAVATDIRRIDQSWVSVEGAGSPTQAAR</sequence>
<dbReference type="RefSeq" id="XP_001746509.1">
    <property type="nucleotide sequence ID" value="XM_001746457.1"/>
</dbReference>
<dbReference type="AlphaFoldDB" id="A9V1A1"/>